<gene>
    <name evidence="1" type="ORF">G9G25_002658</name>
</gene>
<dbReference type="InterPro" id="IPR027417">
    <property type="entry name" value="P-loop_NTPase"/>
</dbReference>
<comment type="caution">
    <text evidence="1">The sequence shown here is derived from an EMBL/GenBank/DDBJ whole genome shotgun (WGS) entry which is preliminary data.</text>
</comment>
<organism evidence="1">
    <name type="scientific">Salmonella enterica subsp. enterica serovar Agona</name>
    <dbReference type="NCBI Taxonomy" id="58095"/>
    <lineage>
        <taxon>Bacteria</taxon>
        <taxon>Pseudomonadati</taxon>
        <taxon>Pseudomonadota</taxon>
        <taxon>Gammaproteobacteria</taxon>
        <taxon>Enterobacterales</taxon>
        <taxon>Enterobacteriaceae</taxon>
        <taxon>Salmonella</taxon>
    </lineage>
</organism>
<dbReference type="Gene3D" id="3.40.50.300">
    <property type="entry name" value="P-loop containing nucleotide triphosphate hydrolases"/>
    <property type="match status" value="1"/>
</dbReference>
<reference evidence="1" key="2">
    <citation type="submission" date="2018-07" db="EMBL/GenBank/DDBJ databases">
        <authorList>
            <consortium name="NCBI Pathogen Detection Project"/>
        </authorList>
    </citation>
    <scope>NUCLEOTIDE SEQUENCE</scope>
    <source>
        <strain evidence="1">12-8479</strain>
    </source>
</reference>
<reference evidence="1" key="1">
    <citation type="journal article" date="2018" name="Genome Biol.">
        <title>SKESA: strategic k-mer extension for scrupulous assemblies.</title>
        <authorList>
            <person name="Souvorov A."/>
            <person name="Agarwala R."/>
            <person name="Lipman D.J."/>
        </authorList>
    </citation>
    <scope>NUCLEOTIDE SEQUENCE</scope>
    <source>
        <strain evidence="1">12-8479</strain>
    </source>
</reference>
<dbReference type="GO" id="GO:0005524">
    <property type="term" value="F:ATP binding"/>
    <property type="evidence" value="ECO:0007669"/>
    <property type="project" value="UniProtKB-KW"/>
</dbReference>
<keyword evidence="1" id="KW-0547">Nucleotide-binding</keyword>
<dbReference type="AlphaFoldDB" id="A0A625A8G9"/>
<dbReference type="EMBL" id="DAAUAP010000023">
    <property type="protein sequence ID" value="HAF0890750.1"/>
    <property type="molecule type" value="Genomic_DNA"/>
</dbReference>
<accession>A0A625A8G9</accession>
<proteinExistence type="predicted"/>
<dbReference type="SUPFAM" id="SSF52540">
    <property type="entry name" value="P-loop containing nucleoside triphosphate hydrolases"/>
    <property type="match status" value="1"/>
</dbReference>
<dbReference type="InterPro" id="IPR025662">
    <property type="entry name" value="Sigma_54_int_dom_ATP-bd_1"/>
</dbReference>
<protein>
    <submittedName>
        <fullName evidence="1">ATP-binding protein</fullName>
    </submittedName>
</protein>
<name>A0A625A8G9_SALET</name>
<dbReference type="CDD" id="cd01120">
    <property type="entry name" value="RecA-like_superfamily"/>
    <property type="match status" value="1"/>
</dbReference>
<evidence type="ECO:0000313" key="1">
    <source>
        <dbReference type="EMBL" id="HAF0890750.1"/>
    </source>
</evidence>
<keyword evidence="1" id="KW-0067">ATP-binding</keyword>
<dbReference type="PROSITE" id="PS00675">
    <property type="entry name" value="SIGMA54_INTERACT_1"/>
    <property type="match status" value="1"/>
</dbReference>
<sequence>MRKQAIDVLQNLDHHVLVTGDSGSGKTTLLAELRIVDSDCRYYRFPDLNGRQLCDDNFDGYDFLKTPERTLILDSVSIRNASEKAKVLQFIKTARKSGKRLIIVAYPTDAMQIKPLFGAVITLSGGFDNDRNCAVEFLL</sequence>